<dbReference type="InterPro" id="IPR011990">
    <property type="entry name" value="TPR-like_helical_dom_sf"/>
</dbReference>
<evidence type="ECO:0000256" key="1">
    <source>
        <dbReference type="ARBA" id="ARBA00022737"/>
    </source>
</evidence>
<sequence>MAPCGARARGRSLCSTAQCGHSTMRCLPPCCGGHSGKRLSRSWARCPRIRSGPTWCPTIVPAARVRRRAAGSSRGSCSERWRRKRFGQMPRALAPVRAQPRRVIGGRWPCNCLGSRSGSKCGWDSTWPLRSSAAVGMLEGGNIPYLFSISCNAQVLHPIATSFAPWSPPWARRSAGALRWPRWRPNWARMSTLSSAQQWQQALEQLLRPEAASPRVVPAPLVTSFLRGMGLASQWLLALVIFHQLRVPLRTRPDTPTMNAAMGCAAAGQAWKVALAILKDMKKQDSTKPNVASFNAAVLAAAVASQWQVALAMLPAMRDHHLQPDTVTFNTLIHALERAGEWRRCLLLLNCSMGLEARNTAASACGKSTEWQRSLALLPGGGPTEVSVNVCMNACLHGSKWVARPFPAASGTLQSRGDGVAAPRPKPLRASRSSRRPRARRGVARRGGGRGLVAPSGADGAAAGGEAGRPADGDGLARSTCIGSAGATILKRGMMPC</sequence>
<reference evidence="3 4" key="1">
    <citation type="submission" date="2024-02" db="EMBL/GenBank/DDBJ databases">
        <authorList>
            <person name="Chen Y."/>
            <person name="Shah S."/>
            <person name="Dougan E. K."/>
            <person name="Thang M."/>
            <person name="Chan C."/>
        </authorList>
    </citation>
    <scope>NUCLEOTIDE SEQUENCE [LARGE SCALE GENOMIC DNA]</scope>
</reference>
<gene>
    <name evidence="3" type="ORF">CCMP2556_LOCUS34944</name>
</gene>
<dbReference type="Proteomes" id="UP001642484">
    <property type="component" value="Unassembled WGS sequence"/>
</dbReference>
<keyword evidence="1" id="KW-0677">Repeat</keyword>
<protein>
    <recommendedName>
        <fullName evidence="5">Pentatricopeptide repeat-containing protein, chloroplastic</fullName>
    </recommendedName>
</protein>
<dbReference type="PANTHER" id="PTHR47447">
    <property type="entry name" value="OS03G0856100 PROTEIN"/>
    <property type="match status" value="1"/>
</dbReference>
<dbReference type="Pfam" id="PF13812">
    <property type="entry name" value="PPR_3"/>
    <property type="match status" value="1"/>
</dbReference>
<dbReference type="Gene3D" id="1.25.40.10">
    <property type="entry name" value="Tetratricopeptide repeat domain"/>
    <property type="match status" value="1"/>
</dbReference>
<dbReference type="PANTHER" id="PTHR47447:SF17">
    <property type="entry name" value="OS12G0638900 PROTEIN"/>
    <property type="match status" value="1"/>
</dbReference>
<keyword evidence="4" id="KW-1185">Reference proteome</keyword>
<evidence type="ECO:0000256" key="2">
    <source>
        <dbReference type="SAM" id="MobiDB-lite"/>
    </source>
</evidence>
<name>A0ABP0P5Y0_9DINO</name>
<evidence type="ECO:0008006" key="5">
    <source>
        <dbReference type="Google" id="ProtNLM"/>
    </source>
</evidence>
<proteinExistence type="predicted"/>
<organism evidence="3 4">
    <name type="scientific">Durusdinium trenchii</name>
    <dbReference type="NCBI Taxonomy" id="1381693"/>
    <lineage>
        <taxon>Eukaryota</taxon>
        <taxon>Sar</taxon>
        <taxon>Alveolata</taxon>
        <taxon>Dinophyceae</taxon>
        <taxon>Suessiales</taxon>
        <taxon>Symbiodiniaceae</taxon>
        <taxon>Durusdinium</taxon>
    </lineage>
</organism>
<accession>A0ABP0P5Y0</accession>
<comment type="caution">
    <text evidence="3">The sequence shown here is derived from an EMBL/GenBank/DDBJ whole genome shotgun (WGS) entry which is preliminary data.</text>
</comment>
<feature type="compositionally biased region" description="Basic residues" evidence="2">
    <location>
        <begin position="426"/>
        <end position="448"/>
    </location>
</feature>
<evidence type="ECO:0000313" key="4">
    <source>
        <dbReference type="Proteomes" id="UP001642484"/>
    </source>
</evidence>
<feature type="compositionally biased region" description="Low complexity" evidence="2">
    <location>
        <begin position="452"/>
        <end position="461"/>
    </location>
</feature>
<evidence type="ECO:0000313" key="3">
    <source>
        <dbReference type="EMBL" id="CAK9071018.1"/>
    </source>
</evidence>
<dbReference type="InterPro" id="IPR002885">
    <property type="entry name" value="PPR_rpt"/>
</dbReference>
<feature type="region of interest" description="Disordered" evidence="2">
    <location>
        <begin position="412"/>
        <end position="476"/>
    </location>
</feature>
<dbReference type="EMBL" id="CAXAMN010022584">
    <property type="protein sequence ID" value="CAK9071018.1"/>
    <property type="molecule type" value="Genomic_DNA"/>
</dbReference>